<protein>
    <submittedName>
        <fullName evidence="1">Uncharacterized protein</fullName>
    </submittedName>
</protein>
<sequence>MSRALVISPSRDIDSSLYKQTGENDYTEFKFGHPKKRKEDAKQWYLQLKDKGIPTEFLWIAYMKEKDTTFKHEFLLIYLLPTRTVSQDLGPDDCSFVCRVERTGNGSRSRALFEGDYPHDIIKIFSKEAYDEFECSSPRAVRILDIRFQQYLDLFRILELCYAVQESSTAPRYTLLQFNCYFMCWTILINLVRDLDKWRNRLDGDMWETIVTQKLPQQVNDWVQRGLGEVTRDLTAIPHPRTTIKHLPEFRALINNIAQYLCFYLPARILGVESSRVVEMIIDSIRAELVPAHGRLLDAIDRRDSNTLFLGTIDTQLHEAVEKGLSESLTAAATRTLLRDNRAGQELWSLLSDNVPSDRSSLDLIPYELEARATKKLHKKWFEYMSTYLASNEFWSQVQHASEGSTKEFPSRSGYSESIPLIPQLRIWKESCEHAVMEILGPNSNRY</sequence>
<accession>A0A8H2WJP9</accession>
<dbReference type="AlphaFoldDB" id="A0A8H2WJP9"/>
<evidence type="ECO:0000313" key="2">
    <source>
        <dbReference type="Proteomes" id="UP000663846"/>
    </source>
</evidence>
<comment type="caution">
    <text evidence="1">The sequence shown here is derived from an EMBL/GenBank/DDBJ whole genome shotgun (WGS) entry which is preliminary data.</text>
</comment>
<evidence type="ECO:0000313" key="1">
    <source>
        <dbReference type="EMBL" id="CAE6393045.1"/>
    </source>
</evidence>
<name>A0A8H2WJP9_9AGAM</name>
<proteinExistence type="predicted"/>
<gene>
    <name evidence="1" type="ORF">RDB_LOCUS46179</name>
</gene>
<dbReference type="Proteomes" id="UP000663846">
    <property type="component" value="Unassembled WGS sequence"/>
</dbReference>
<dbReference type="EMBL" id="CAJMWS010000294">
    <property type="protein sequence ID" value="CAE6393045.1"/>
    <property type="molecule type" value="Genomic_DNA"/>
</dbReference>
<reference evidence="1" key="1">
    <citation type="submission" date="2021-01" db="EMBL/GenBank/DDBJ databases">
        <authorList>
            <person name="Kaushik A."/>
        </authorList>
    </citation>
    <scope>NUCLEOTIDE SEQUENCE</scope>
    <source>
        <strain evidence="1">AG1-1C</strain>
    </source>
</reference>
<organism evidence="1 2">
    <name type="scientific">Rhizoctonia solani</name>
    <dbReference type="NCBI Taxonomy" id="456999"/>
    <lineage>
        <taxon>Eukaryota</taxon>
        <taxon>Fungi</taxon>
        <taxon>Dikarya</taxon>
        <taxon>Basidiomycota</taxon>
        <taxon>Agaricomycotina</taxon>
        <taxon>Agaricomycetes</taxon>
        <taxon>Cantharellales</taxon>
        <taxon>Ceratobasidiaceae</taxon>
        <taxon>Rhizoctonia</taxon>
    </lineage>
</organism>